<comment type="caution">
    <text evidence="11">The sequence shown here is derived from an EMBL/GenBank/DDBJ whole genome shotgun (WGS) entry which is preliminary data.</text>
</comment>
<dbReference type="GO" id="GO:0030134">
    <property type="term" value="C:COPII-coated ER to Golgi transport vesicle"/>
    <property type="evidence" value="ECO:0007669"/>
    <property type="project" value="TreeGrafter"/>
</dbReference>
<keyword evidence="4" id="KW-0813">Transport</keyword>
<keyword evidence="6" id="KW-0256">Endoplasmic reticulum</keyword>
<evidence type="ECO:0000256" key="9">
    <source>
        <dbReference type="ARBA" id="ARBA00023034"/>
    </source>
</evidence>
<comment type="subcellular location">
    <subcellularLocation>
        <location evidence="1">Endoplasmic reticulum membrane</location>
        <topology evidence="1">Multi-pass membrane protein</topology>
    </subcellularLocation>
    <subcellularLocation>
        <location evidence="2">Golgi apparatus membrane</location>
        <topology evidence="2">Multi-pass membrane protein</topology>
    </subcellularLocation>
</comment>
<evidence type="ECO:0000256" key="1">
    <source>
        <dbReference type="ARBA" id="ARBA00004477"/>
    </source>
</evidence>
<keyword evidence="10" id="KW-0472">Membrane</keyword>
<evidence type="ECO:0000256" key="10">
    <source>
        <dbReference type="ARBA" id="ARBA00023136"/>
    </source>
</evidence>
<keyword evidence="5" id="KW-0812">Transmembrane</keyword>
<keyword evidence="12" id="KW-1185">Reference proteome</keyword>
<proteinExistence type="inferred from homology"/>
<evidence type="ECO:0000313" key="12">
    <source>
        <dbReference type="Proteomes" id="UP000631114"/>
    </source>
</evidence>
<comment type="similarity">
    <text evidence="3">Belongs to the YIF1 family.</text>
</comment>
<evidence type="ECO:0000256" key="8">
    <source>
        <dbReference type="ARBA" id="ARBA00022989"/>
    </source>
</evidence>
<dbReference type="GO" id="GO:0005789">
    <property type="term" value="C:endoplasmic reticulum membrane"/>
    <property type="evidence" value="ECO:0007669"/>
    <property type="project" value="UniProtKB-SubCell"/>
</dbReference>
<dbReference type="InterPro" id="IPR005578">
    <property type="entry name" value="Yif1_fam"/>
</dbReference>
<protein>
    <submittedName>
        <fullName evidence="11">Uncharacterized protein</fullName>
    </submittedName>
</protein>
<dbReference type="Pfam" id="PF03878">
    <property type="entry name" value="YIF1"/>
    <property type="match status" value="1"/>
</dbReference>
<dbReference type="GO" id="GO:0005793">
    <property type="term" value="C:endoplasmic reticulum-Golgi intermediate compartment"/>
    <property type="evidence" value="ECO:0007669"/>
    <property type="project" value="TreeGrafter"/>
</dbReference>
<evidence type="ECO:0000313" key="11">
    <source>
        <dbReference type="EMBL" id="KAF9598713.1"/>
    </source>
</evidence>
<keyword evidence="8" id="KW-1133">Transmembrane helix</keyword>
<name>A0A835HIE2_9MAGN</name>
<feature type="non-terminal residue" evidence="11">
    <location>
        <position position="1"/>
    </location>
</feature>
<dbReference type="PANTHER" id="PTHR14083">
    <property type="entry name" value="YIP1 INTERACTING FACTOR HOMOLOG YIF1 PROTEIN"/>
    <property type="match status" value="1"/>
</dbReference>
<dbReference type="PANTHER" id="PTHR14083:SF0">
    <property type="entry name" value="YIP1D-INTERACTING FACTOR 1, ISOFORM C"/>
    <property type="match status" value="1"/>
</dbReference>
<keyword evidence="7" id="KW-0653">Protein transport</keyword>
<evidence type="ECO:0000256" key="3">
    <source>
        <dbReference type="ARBA" id="ARBA00009727"/>
    </source>
</evidence>
<gene>
    <name evidence="11" type="ORF">IFM89_029963</name>
</gene>
<dbReference type="OrthoDB" id="337750at2759"/>
<dbReference type="GO" id="GO:0000139">
    <property type="term" value="C:Golgi membrane"/>
    <property type="evidence" value="ECO:0007669"/>
    <property type="project" value="UniProtKB-SubCell"/>
</dbReference>
<keyword evidence="9" id="KW-0333">Golgi apparatus</keyword>
<organism evidence="11 12">
    <name type="scientific">Coptis chinensis</name>
    <dbReference type="NCBI Taxonomy" id="261450"/>
    <lineage>
        <taxon>Eukaryota</taxon>
        <taxon>Viridiplantae</taxon>
        <taxon>Streptophyta</taxon>
        <taxon>Embryophyta</taxon>
        <taxon>Tracheophyta</taxon>
        <taxon>Spermatophyta</taxon>
        <taxon>Magnoliopsida</taxon>
        <taxon>Ranunculales</taxon>
        <taxon>Ranunculaceae</taxon>
        <taxon>Coptidoideae</taxon>
        <taxon>Coptis</taxon>
    </lineage>
</organism>
<dbReference type="GO" id="GO:0006888">
    <property type="term" value="P:endoplasmic reticulum to Golgi vesicle-mediated transport"/>
    <property type="evidence" value="ECO:0007669"/>
    <property type="project" value="InterPro"/>
</dbReference>
<dbReference type="Proteomes" id="UP000631114">
    <property type="component" value="Unassembled WGS sequence"/>
</dbReference>
<dbReference type="EMBL" id="JADFTS010000007">
    <property type="protein sequence ID" value="KAF9598713.1"/>
    <property type="molecule type" value="Genomic_DNA"/>
</dbReference>
<dbReference type="GO" id="GO:0015031">
    <property type="term" value="P:protein transport"/>
    <property type="evidence" value="ECO:0007669"/>
    <property type="project" value="UniProtKB-KW"/>
</dbReference>
<evidence type="ECO:0000256" key="6">
    <source>
        <dbReference type="ARBA" id="ARBA00022824"/>
    </source>
</evidence>
<evidence type="ECO:0000256" key="7">
    <source>
        <dbReference type="ARBA" id="ARBA00022927"/>
    </source>
</evidence>
<accession>A0A835HIE2</accession>
<dbReference type="AlphaFoldDB" id="A0A835HIE2"/>
<evidence type="ECO:0000256" key="4">
    <source>
        <dbReference type="ARBA" id="ARBA00022448"/>
    </source>
</evidence>
<sequence>GKRCMKVIWVPPINGQAKTMFPPEYTSSDPIPKHTNSFGCLNNNIILFSGLDESGNEKGPAQAVLDGHFAAGSLELGIIRDGLGAYGERILGSSSEYVQSNVSKYFSDPQYYFQVNGQYVRNKLKVILFPFLHRPKSFEPSVHKGTTLMVSAGTATKGRIMWSYSYYFLIPFMCMHGGFLGEDREENSICRDKEL</sequence>
<evidence type="ECO:0000256" key="2">
    <source>
        <dbReference type="ARBA" id="ARBA00004653"/>
    </source>
</evidence>
<evidence type="ECO:0000256" key="5">
    <source>
        <dbReference type="ARBA" id="ARBA00022692"/>
    </source>
</evidence>
<reference evidence="11 12" key="1">
    <citation type="submission" date="2020-10" db="EMBL/GenBank/DDBJ databases">
        <title>The Coptis chinensis genome and diversification of protoberbering-type alkaloids.</title>
        <authorList>
            <person name="Wang B."/>
            <person name="Shu S."/>
            <person name="Song C."/>
            <person name="Liu Y."/>
        </authorList>
    </citation>
    <scope>NUCLEOTIDE SEQUENCE [LARGE SCALE GENOMIC DNA]</scope>
    <source>
        <strain evidence="11">HL-2020</strain>
        <tissue evidence="11">Leaf</tissue>
    </source>
</reference>